<evidence type="ECO:0000313" key="1">
    <source>
        <dbReference type="EMBL" id="NOV43456.1"/>
    </source>
</evidence>
<accession>A0A6M2DBI2</accession>
<organism evidence="1">
    <name type="scientific">Rhipicephalus microplus</name>
    <name type="common">Cattle tick</name>
    <name type="synonym">Boophilus microplus</name>
    <dbReference type="NCBI Taxonomy" id="6941"/>
    <lineage>
        <taxon>Eukaryota</taxon>
        <taxon>Metazoa</taxon>
        <taxon>Ecdysozoa</taxon>
        <taxon>Arthropoda</taxon>
        <taxon>Chelicerata</taxon>
        <taxon>Arachnida</taxon>
        <taxon>Acari</taxon>
        <taxon>Parasitiformes</taxon>
        <taxon>Ixodida</taxon>
        <taxon>Ixodoidea</taxon>
        <taxon>Ixodidae</taxon>
        <taxon>Rhipicephalinae</taxon>
        <taxon>Rhipicephalus</taxon>
        <taxon>Boophilus</taxon>
    </lineage>
</organism>
<dbReference type="EMBL" id="GHWJ01010719">
    <property type="protein sequence ID" value="NOV43456.1"/>
    <property type="molecule type" value="Transcribed_RNA"/>
</dbReference>
<sequence>MLLYWAVKVVLALKIQSRPILQFYFTFCLCYLTATFNSTCAIYNFDVQAQAALLADSNNPFFFYFQAMHLHSS</sequence>
<reference evidence="1" key="1">
    <citation type="submission" date="2019-09" db="EMBL/GenBank/DDBJ databases">
        <title>Organ-specific transcriptomic study of the physiology of the cattle tick, Rhipicephalus microplus.</title>
        <authorList>
            <person name="Tirloni L."/>
            <person name="Braz G."/>
            <person name="Gandara A.C.P."/>
            <person name="Sabadin G.A."/>
            <person name="da Silva R.M."/>
            <person name="Guizzo M.G."/>
            <person name="Machado J.A."/>
            <person name="Costa E.P."/>
            <person name="Gomes H.F."/>
            <person name="Moraes J."/>
            <person name="Mota M.B.S."/>
            <person name="Mesquita R.D."/>
            <person name="Alvarenga P.H."/>
            <person name="Alves F."/>
            <person name="Seixas A."/>
            <person name="da Fonseca R.N."/>
            <person name="Fogaca A."/>
            <person name="Logullo C."/>
            <person name="Tanaka A."/>
            <person name="Daffre S."/>
            <person name="Termignoni C."/>
            <person name="Vaz I.S.Jr."/>
            <person name="Oliveira P.L."/>
            <person name="Ribeiro J.M."/>
        </authorList>
    </citation>
    <scope>NUCLEOTIDE SEQUENCE</scope>
    <source>
        <strain evidence="1">Porto Alegre</strain>
    </source>
</reference>
<dbReference type="AlphaFoldDB" id="A0A6M2DBI2"/>
<name>A0A6M2DBI2_RHIMP</name>
<proteinExistence type="predicted"/>
<protein>
    <submittedName>
        <fullName evidence="1">Uncharacterized protein</fullName>
    </submittedName>
</protein>